<dbReference type="PROSITE" id="PS00018">
    <property type="entry name" value="EF_HAND_1"/>
    <property type="match status" value="1"/>
</dbReference>
<dbReference type="SMART" id="SM00449">
    <property type="entry name" value="SPRY"/>
    <property type="match status" value="1"/>
</dbReference>
<dbReference type="InterPro" id="IPR013320">
    <property type="entry name" value="ConA-like_dom_sf"/>
</dbReference>
<keyword evidence="6" id="KW-1185">Reference proteome</keyword>
<feature type="region of interest" description="Disordered" evidence="2">
    <location>
        <begin position="1"/>
        <end position="50"/>
    </location>
</feature>
<dbReference type="SUPFAM" id="SSF49899">
    <property type="entry name" value="Concanavalin A-like lectins/glucanases"/>
    <property type="match status" value="1"/>
</dbReference>
<reference evidence="5" key="1">
    <citation type="submission" date="2023-10" db="EMBL/GenBank/DDBJ databases">
        <authorList>
            <person name="Chen Y."/>
            <person name="Shah S."/>
            <person name="Dougan E. K."/>
            <person name="Thang M."/>
            <person name="Chan C."/>
        </authorList>
    </citation>
    <scope>NUCLEOTIDE SEQUENCE [LARGE SCALE GENOMIC DNA]</scope>
</reference>
<dbReference type="EMBL" id="CAUYUJ010007779">
    <property type="protein sequence ID" value="CAK0821919.1"/>
    <property type="molecule type" value="Genomic_DNA"/>
</dbReference>
<dbReference type="InterPro" id="IPR003877">
    <property type="entry name" value="SPRY_dom"/>
</dbReference>
<comment type="caution">
    <text evidence="5">The sequence shown here is derived from an EMBL/GenBank/DDBJ whole genome shotgun (WGS) entry which is preliminary data.</text>
</comment>
<gene>
    <name evidence="5" type="ORF">PCOR1329_LOCUS23055</name>
</gene>
<dbReference type="CDD" id="cd11709">
    <property type="entry name" value="SPRY"/>
    <property type="match status" value="1"/>
</dbReference>
<evidence type="ECO:0000256" key="1">
    <source>
        <dbReference type="ARBA" id="ARBA00022837"/>
    </source>
</evidence>
<feature type="domain" description="EF-hand" evidence="4">
    <location>
        <begin position="134"/>
        <end position="169"/>
    </location>
</feature>
<dbReference type="InterPro" id="IPR001870">
    <property type="entry name" value="B30.2/SPRY"/>
</dbReference>
<dbReference type="PROSITE" id="PS50188">
    <property type="entry name" value="B302_SPRY"/>
    <property type="match status" value="1"/>
</dbReference>
<accession>A0ABN9RRN3</accession>
<dbReference type="Proteomes" id="UP001189429">
    <property type="component" value="Unassembled WGS sequence"/>
</dbReference>
<dbReference type="Pfam" id="PF00622">
    <property type="entry name" value="SPRY"/>
    <property type="match status" value="1"/>
</dbReference>
<dbReference type="InterPro" id="IPR002048">
    <property type="entry name" value="EF_hand_dom"/>
</dbReference>
<dbReference type="InterPro" id="IPR011992">
    <property type="entry name" value="EF-hand-dom_pair"/>
</dbReference>
<protein>
    <recommendedName>
        <fullName evidence="7">Calmodulin</fullName>
    </recommendedName>
</protein>
<organism evidence="5 6">
    <name type="scientific">Prorocentrum cordatum</name>
    <dbReference type="NCBI Taxonomy" id="2364126"/>
    <lineage>
        <taxon>Eukaryota</taxon>
        <taxon>Sar</taxon>
        <taxon>Alveolata</taxon>
        <taxon>Dinophyceae</taxon>
        <taxon>Prorocentrales</taxon>
        <taxon>Prorocentraceae</taxon>
        <taxon>Prorocentrum</taxon>
    </lineage>
</organism>
<proteinExistence type="predicted"/>
<dbReference type="SUPFAM" id="SSF47473">
    <property type="entry name" value="EF-hand"/>
    <property type="match status" value="1"/>
</dbReference>
<sequence>MGCCLAASSGRGAIAPGSSEGQEEISTDADTPSELGTLPSRKSALGGGSWRPQEPVLLELLRDGSGTPSDVWMQASFETQLRRLLREHPYLGRGNSVQPHPLQYLFGRCREMSQARQFGRAQGSLRRLVSGVRDEEALATEAFRRFDADQAGELDPTKFRHMCAYLGWDASDEKILDLDGDGKVTPRDLVRFVGHMGGARQFFERRRQRVSTSRKDVDHAGIAVGAKVKAHFYVQEQKSTMWREATVCEVGVARQGHDTTGPSTFGCRLLFKFGPGDKWKVKQVVPIHWVLGQVDNPGVNTALRETGILQEHQSYWSMILPDTELLTMERLTACQRLALRNVRERAEQRHAEALDPMRARLKGLGYDEHTLGMVLDWVQDLAPMVVHVKLDDMGRFLETDDYRSQFETKTSNGALDDQNVTRQGWERSLFGGAYEKAKPFERCKYGALNVMNDYRGVKSAEQYGDSYLVLKDVRLRTTLTFTDSSGVNIEHLGLLDKYAHVLQRYSDGELKSLVKVATAAVTSQKNLGRSQGDAPLELISGTTHDCSKEWVTLGFPRLQQSSGRLYFEAHLTKGCVAAQVGLLSADYKAMPYVASASGVGDDKFGWSCDGLNSSLWHGGAERAWEAHWSSKKQVGGEMCLAEDVVVGVALDLAKRTILLCTNGKWDEAPAFTSEHISEGMKLYPAMSVKGEASFCFGDFKYPYRIPDVARYAELAYSCGHPVHRRFYNLLDLQRDPGARRGASEA</sequence>
<evidence type="ECO:0000313" key="6">
    <source>
        <dbReference type="Proteomes" id="UP001189429"/>
    </source>
</evidence>
<dbReference type="Gene3D" id="1.10.238.10">
    <property type="entry name" value="EF-hand"/>
    <property type="match status" value="1"/>
</dbReference>
<dbReference type="CDD" id="cd00051">
    <property type="entry name" value="EFh"/>
    <property type="match status" value="1"/>
</dbReference>
<feature type="domain" description="B30.2/SPRY" evidence="3">
    <location>
        <begin position="496"/>
        <end position="701"/>
    </location>
</feature>
<dbReference type="PROSITE" id="PS50222">
    <property type="entry name" value="EF_HAND_2"/>
    <property type="match status" value="2"/>
</dbReference>
<name>A0ABN9RRN3_9DINO</name>
<evidence type="ECO:0000256" key="2">
    <source>
        <dbReference type="SAM" id="MobiDB-lite"/>
    </source>
</evidence>
<evidence type="ECO:0000259" key="4">
    <source>
        <dbReference type="PROSITE" id="PS50222"/>
    </source>
</evidence>
<keyword evidence="1" id="KW-0106">Calcium</keyword>
<dbReference type="Gene3D" id="2.60.120.920">
    <property type="match status" value="1"/>
</dbReference>
<dbReference type="InterPro" id="IPR022074">
    <property type="entry name" value="DUF3626"/>
</dbReference>
<evidence type="ECO:0008006" key="7">
    <source>
        <dbReference type="Google" id="ProtNLM"/>
    </source>
</evidence>
<dbReference type="InterPro" id="IPR043136">
    <property type="entry name" value="B30.2/SPRY_sf"/>
</dbReference>
<evidence type="ECO:0000259" key="3">
    <source>
        <dbReference type="PROSITE" id="PS50188"/>
    </source>
</evidence>
<evidence type="ECO:0000313" key="5">
    <source>
        <dbReference type="EMBL" id="CAK0821919.1"/>
    </source>
</evidence>
<feature type="domain" description="EF-hand" evidence="4">
    <location>
        <begin position="174"/>
        <end position="199"/>
    </location>
</feature>
<dbReference type="Pfam" id="PF12294">
    <property type="entry name" value="DUF3626"/>
    <property type="match status" value="1"/>
</dbReference>
<dbReference type="InterPro" id="IPR018247">
    <property type="entry name" value="EF_Hand_1_Ca_BS"/>
</dbReference>